<evidence type="ECO:0000313" key="1">
    <source>
        <dbReference type="EMBL" id="GAG82372.1"/>
    </source>
</evidence>
<dbReference type="EMBL" id="BART01012549">
    <property type="protein sequence ID" value="GAG82372.1"/>
    <property type="molecule type" value="Genomic_DNA"/>
</dbReference>
<organism evidence="1">
    <name type="scientific">marine sediment metagenome</name>
    <dbReference type="NCBI Taxonomy" id="412755"/>
    <lineage>
        <taxon>unclassified sequences</taxon>
        <taxon>metagenomes</taxon>
        <taxon>ecological metagenomes</taxon>
    </lineage>
</organism>
<comment type="caution">
    <text evidence="1">The sequence shown here is derived from an EMBL/GenBank/DDBJ whole genome shotgun (WGS) entry which is preliminary data.</text>
</comment>
<gene>
    <name evidence="1" type="ORF">S01H4_26134</name>
</gene>
<name>X1BMH0_9ZZZZ</name>
<proteinExistence type="predicted"/>
<protein>
    <submittedName>
        <fullName evidence="1">Uncharacterized protein</fullName>
    </submittedName>
</protein>
<reference evidence="1" key="1">
    <citation type="journal article" date="2014" name="Front. Microbiol.">
        <title>High frequency of phylogenetically diverse reductive dehalogenase-homologous genes in deep subseafloor sedimentary metagenomes.</title>
        <authorList>
            <person name="Kawai M."/>
            <person name="Futagami T."/>
            <person name="Toyoda A."/>
            <person name="Takaki Y."/>
            <person name="Nishi S."/>
            <person name="Hori S."/>
            <person name="Arai W."/>
            <person name="Tsubouchi T."/>
            <person name="Morono Y."/>
            <person name="Uchiyama I."/>
            <person name="Ito T."/>
            <person name="Fujiyama A."/>
            <person name="Inagaki F."/>
            <person name="Takami H."/>
        </authorList>
    </citation>
    <scope>NUCLEOTIDE SEQUENCE</scope>
    <source>
        <strain evidence="1">Expedition CK06-06</strain>
    </source>
</reference>
<accession>X1BMH0</accession>
<sequence>MVEAGTAYDTMKETDIKDAMNHDYNQPIILSEGQKWEMPAGAFGDSCGPI</sequence>
<dbReference type="AlphaFoldDB" id="X1BMH0"/>